<reference evidence="6 7" key="1">
    <citation type="submission" date="2019-12" db="EMBL/GenBank/DDBJ databases">
        <title>Genome sequenceing of Clostridium bovifaecis.</title>
        <authorList>
            <person name="Yao Y."/>
        </authorList>
    </citation>
    <scope>NUCLEOTIDE SEQUENCE [LARGE SCALE GENOMIC DNA]</scope>
    <source>
        <strain evidence="6 7">BXX</strain>
    </source>
</reference>
<evidence type="ECO:0000259" key="5">
    <source>
        <dbReference type="Pfam" id="PF13407"/>
    </source>
</evidence>
<dbReference type="CDD" id="cd06323">
    <property type="entry name" value="PBP1_ribose_binding"/>
    <property type="match status" value="1"/>
</dbReference>
<comment type="subcellular location">
    <subcellularLocation>
        <location evidence="1">Cell envelope</location>
    </subcellularLocation>
</comment>
<keyword evidence="7" id="KW-1185">Reference proteome</keyword>
<dbReference type="PANTHER" id="PTHR46847">
    <property type="entry name" value="D-ALLOSE-BINDING PERIPLASMIC PROTEIN-RELATED"/>
    <property type="match status" value="1"/>
</dbReference>
<proteinExistence type="inferred from homology"/>
<evidence type="ECO:0000256" key="3">
    <source>
        <dbReference type="ARBA" id="ARBA00022729"/>
    </source>
</evidence>
<dbReference type="AlphaFoldDB" id="A0A6I6EXJ4"/>
<sequence>MKKNIKKVMSVLAAGVLVLGLAGCGQKNQGGQTGEGAGAGKNGNKVGMVISTLNNPFFVSMQEGAQAKAKEMGYDLIVLDSQNDPAKERSNVEDLVQQGVSVLIVNPTDSDAVANSIQIANDAKIPVITVDRQSNGGEVVSHIASDNVKGGEMAANHILEQLKDKKQINVIELQGIPGASATRERGQGFHNIVDNKANVKVVASQAADFDRTKGLTVMENIIQAQPEFDAIFAHNDEMALGAVKALKTANKKAIVIGFDGNEDAKDAVKKGDMTATVAQQPSLMGGTAVESAVKVSKGETVEKQIPVELQLITK</sequence>
<dbReference type="EMBL" id="CP046522">
    <property type="protein sequence ID" value="QGU95626.1"/>
    <property type="molecule type" value="Genomic_DNA"/>
</dbReference>
<dbReference type="Gene3D" id="3.40.50.2300">
    <property type="match status" value="2"/>
</dbReference>
<keyword evidence="3 4" id="KW-0732">Signal</keyword>
<dbReference type="Pfam" id="PF13407">
    <property type="entry name" value="Peripla_BP_4"/>
    <property type="match status" value="1"/>
</dbReference>
<evidence type="ECO:0000313" key="6">
    <source>
        <dbReference type="EMBL" id="QGU95626.1"/>
    </source>
</evidence>
<gene>
    <name evidence="6" type="primary">rbsB</name>
    <name evidence="6" type="ORF">GOM49_11495</name>
</gene>
<protein>
    <submittedName>
        <fullName evidence="6">Ribose ABC transporter substrate-binding protein RbsB</fullName>
    </submittedName>
</protein>
<dbReference type="Proteomes" id="UP000422764">
    <property type="component" value="Chromosome"/>
</dbReference>
<dbReference type="NCBIfam" id="NF007936">
    <property type="entry name" value="PRK10653.1"/>
    <property type="match status" value="1"/>
</dbReference>
<evidence type="ECO:0000256" key="1">
    <source>
        <dbReference type="ARBA" id="ARBA00004196"/>
    </source>
</evidence>
<feature type="signal peptide" evidence="4">
    <location>
        <begin position="1"/>
        <end position="22"/>
    </location>
</feature>
<evidence type="ECO:0000313" key="7">
    <source>
        <dbReference type="Proteomes" id="UP000422764"/>
    </source>
</evidence>
<dbReference type="GO" id="GO:0030246">
    <property type="term" value="F:carbohydrate binding"/>
    <property type="evidence" value="ECO:0007669"/>
    <property type="project" value="UniProtKB-ARBA"/>
</dbReference>
<feature type="chain" id="PRO_5039235332" evidence="4">
    <location>
        <begin position="23"/>
        <end position="314"/>
    </location>
</feature>
<dbReference type="SUPFAM" id="SSF53822">
    <property type="entry name" value="Periplasmic binding protein-like I"/>
    <property type="match status" value="1"/>
</dbReference>
<dbReference type="InterPro" id="IPR025997">
    <property type="entry name" value="SBP_2_dom"/>
</dbReference>
<dbReference type="PANTHER" id="PTHR46847:SF1">
    <property type="entry name" value="D-ALLOSE-BINDING PERIPLASMIC PROTEIN-RELATED"/>
    <property type="match status" value="1"/>
</dbReference>
<dbReference type="GO" id="GO:0030313">
    <property type="term" value="C:cell envelope"/>
    <property type="evidence" value="ECO:0007669"/>
    <property type="project" value="UniProtKB-SubCell"/>
</dbReference>
<evidence type="ECO:0000256" key="2">
    <source>
        <dbReference type="ARBA" id="ARBA00007639"/>
    </source>
</evidence>
<dbReference type="InterPro" id="IPR028082">
    <property type="entry name" value="Peripla_BP_I"/>
</dbReference>
<name>A0A6I6EXJ4_9CLOT</name>
<dbReference type="FunFam" id="3.40.50.2300:FF:000054">
    <property type="entry name" value="RbsB (Ribose ABC transporter)"/>
    <property type="match status" value="1"/>
</dbReference>
<evidence type="ECO:0000256" key="4">
    <source>
        <dbReference type="SAM" id="SignalP"/>
    </source>
</evidence>
<accession>A0A6I6EXJ4</accession>
<feature type="domain" description="Periplasmic binding protein" evidence="5">
    <location>
        <begin position="46"/>
        <end position="299"/>
    </location>
</feature>
<comment type="similarity">
    <text evidence="2">Belongs to the bacterial solute-binding protein 2 family.</text>
</comment>
<organism evidence="6 7">
    <name type="scientific">Clostridium bovifaecis</name>
    <dbReference type="NCBI Taxonomy" id="2184719"/>
    <lineage>
        <taxon>Bacteria</taxon>
        <taxon>Bacillati</taxon>
        <taxon>Bacillota</taxon>
        <taxon>Clostridia</taxon>
        <taxon>Eubacteriales</taxon>
        <taxon>Clostridiaceae</taxon>
        <taxon>Clostridium</taxon>
    </lineage>
</organism>
<dbReference type="PROSITE" id="PS51257">
    <property type="entry name" value="PROKAR_LIPOPROTEIN"/>
    <property type="match status" value="1"/>
</dbReference>